<dbReference type="Proteomes" id="UP000831467">
    <property type="component" value="Chromosome"/>
</dbReference>
<feature type="transmembrane region" description="Helical" evidence="6">
    <location>
        <begin position="353"/>
        <end position="380"/>
    </location>
</feature>
<dbReference type="SUPFAM" id="SSF103473">
    <property type="entry name" value="MFS general substrate transporter"/>
    <property type="match status" value="2"/>
</dbReference>
<feature type="transmembrane region" description="Helical" evidence="6">
    <location>
        <begin position="194"/>
        <end position="215"/>
    </location>
</feature>
<dbReference type="Gene3D" id="1.20.1720.10">
    <property type="entry name" value="Multidrug resistance protein D"/>
    <property type="match status" value="1"/>
</dbReference>
<feature type="region of interest" description="Disordered" evidence="5">
    <location>
        <begin position="450"/>
        <end position="471"/>
    </location>
</feature>
<feature type="transmembrane region" description="Helical" evidence="6">
    <location>
        <begin position="102"/>
        <end position="123"/>
    </location>
</feature>
<evidence type="ECO:0000313" key="9">
    <source>
        <dbReference type="Proteomes" id="UP000831467"/>
    </source>
</evidence>
<feature type="domain" description="Major facilitator superfamily (MFS) profile" evidence="7">
    <location>
        <begin position="11"/>
        <end position="449"/>
    </location>
</feature>
<dbReference type="Pfam" id="PF07690">
    <property type="entry name" value="MFS_1"/>
    <property type="match status" value="1"/>
</dbReference>
<evidence type="ECO:0000256" key="5">
    <source>
        <dbReference type="SAM" id="MobiDB-lite"/>
    </source>
</evidence>
<organism evidence="8 9">
    <name type="scientific">Microbacterium sufflavum</name>
    <dbReference type="NCBI Taxonomy" id="2851649"/>
    <lineage>
        <taxon>Bacteria</taxon>
        <taxon>Bacillati</taxon>
        <taxon>Actinomycetota</taxon>
        <taxon>Actinomycetes</taxon>
        <taxon>Micrococcales</taxon>
        <taxon>Microbacteriaceae</taxon>
        <taxon>Microbacterium</taxon>
    </lineage>
</organism>
<dbReference type="PANTHER" id="PTHR42718:SF42">
    <property type="entry name" value="EXPORT PROTEIN"/>
    <property type="match status" value="1"/>
</dbReference>
<dbReference type="Gene3D" id="1.20.1250.20">
    <property type="entry name" value="MFS general substrate transporter like domains"/>
    <property type="match status" value="1"/>
</dbReference>
<proteinExistence type="predicted"/>
<feature type="transmembrane region" description="Helical" evidence="6">
    <location>
        <begin position="265"/>
        <end position="288"/>
    </location>
</feature>
<dbReference type="InterPro" id="IPR036259">
    <property type="entry name" value="MFS_trans_sf"/>
</dbReference>
<protein>
    <submittedName>
        <fullName evidence="8">MFS transporter</fullName>
    </submittedName>
</protein>
<gene>
    <name evidence="8" type="ORF">KV394_01795</name>
</gene>
<dbReference type="RefSeq" id="WP_247982140.1">
    <property type="nucleotide sequence ID" value="NZ_CP078076.1"/>
</dbReference>
<name>A0ABY4IF55_9MICO</name>
<dbReference type="InterPro" id="IPR020846">
    <property type="entry name" value="MFS_dom"/>
</dbReference>
<dbReference type="CDD" id="cd17321">
    <property type="entry name" value="MFS_MMR_MDR_like"/>
    <property type="match status" value="1"/>
</dbReference>
<keyword evidence="3 6" id="KW-1133">Transmembrane helix</keyword>
<comment type="subcellular location">
    <subcellularLocation>
        <location evidence="1">Cell membrane</location>
        <topology evidence="1">Multi-pass membrane protein</topology>
    </subcellularLocation>
</comment>
<feature type="transmembrane region" description="Helical" evidence="6">
    <location>
        <begin position="49"/>
        <end position="69"/>
    </location>
</feature>
<reference evidence="8 9" key="1">
    <citation type="submission" date="2021-06" db="EMBL/GenBank/DDBJ databases">
        <title>Genome-based taxonomic framework of Microbacterium strains isolated from marine environment, the description of four new species and reclassification of four preexisting species.</title>
        <authorList>
            <person name="Lee S.D."/>
            <person name="Kim S.-M."/>
            <person name="Byeon Y.-S."/>
            <person name="Yang H.L."/>
            <person name="Kim I.S."/>
        </authorList>
    </citation>
    <scope>NUCLEOTIDE SEQUENCE [LARGE SCALE GENOMIC DNA]</scope>
    <source>
        <strain evidence="8 9">SSW1-51</strain>
    </source>
</reference>
<keyword evidence="4 6" id="KW-0472">Membrane</keyword>
<feature type="transmembrane region" description="Helical" evidence="6">
    <location>
        <begin position="12"/>
        <end position="37"/>
    </location>
</feature>
<evidence type="ECO:0000256" key="4">
    <source>
        <dbReference type="ARBA" id="ARBA00023136"/>
    </source>
</evidence>
<feature type="transmembrane region" description="Helical" evidence="6">
    <location>
        <begin position="163"/>
        <end position="182"/>
    </location>
</feature>
<evidence type="ECO:0000259" key="7">
    <source>
        <dbReference type="PROSITE" id="PS50850"/>
    </source>
</evidence>
<dbReference type="InterPro" id="IPR011701">
    <property type="entry name" value="MFS"/>
</dbReference>
<feature type="transmembrane region" description="Helical" evidence="6">
    <location>
        <begin position="135"/>
        <end position="157"/>
    </location>
</feature>
<keyword evidence="9" id="KW-1185">Reference proteome</keyword>
<dbReference type="PRINTS" id="PR01036">
    <property type="entry name" value="TCRTETB"/>
</dbReference>
<evidence type="ECO:0000256" key="1">
    <source>
        <dbReference type="ARBA" id="ARBA00004651"/>
    </source>
</evidence>
<dbReference type="PROSITE" id="PS50850">
    <property type="entry name" value="MFS"/>
    <property type="match status" value="1"/>
</dbReference>
<evidence type="ECO:0000313" key="8">
    <source>
        <dbReference type="EMBL" id="UPL09913.1"/>
    </source>
</evidence>
<evidence type="ECO:0000256" key="3">
    <source>
        <dbReference type="ARBA" id="ARBA00022989"/>
    </source>
</evidence>
<evidence type="ECO:0000256" key="2">
    <source>
        <dbReference type="ARBA" id="ARBA00022692"/>
    </source>
</evidence>
<feature type="compositionally biased region" description="Pro residues" evidence="5">
    <location>
        <begin position="462"/>
        <end position="471"/>
    </location>
</feature>
<feature type="transmembrane region" description="Helical" evidence="6">
    <location>
        <begin position="401"/>
        <end position="420"/>
    </location>
</feature>
<sequence>MASFAPLQRLVIAIAVLASFVTFLDGTVVNVALPAISRELGGGITTQQWVVDAYLITLSALILLAGSLSDAYGRVVVMRIGLIAFGIASIAVAAAVDPLMLIVARAAQGAAGALLVPSSLALITATMRGDVQARAIGVWTAFTTAAQLVGPLLGGLFVDFLSWRFVFLINVLPIGVTLLLLARLQLPERPRGVGVDWWSGALCAVGLGAVVFALIEQPNLGWGSPAIWVPAVAGAALFAAFLLRQRRSAAPLMPLWLFRVRDFGWGNLATLFVYAALSLNGFVVGVYLQQGAGLSATAAGLASLPMTILMILVSSRAGGWAGRWGPRIFMTIGPLIMAAGALMLLTVSAEFDYWWQVLPAMVVMGLGLSLTVAPLTAAILGAIDENHSGIASAVNNAVSRVAGLLVVAMLSTIVGGALDLDGFHSAAWVTAALLVLGGVVSWIGIRRNPSEDPTASAEGAPAPAPPVPGRG</sequence>
<keyword evidence="2 6" id="KW-0812">Transmembrane</keyword>
<feature type="transmembrane region" description="Helical" evidence="6">
    <location>
        <begin position="76"/>
        <end position="96"/>
    </location>
</feature>
<feature type="transmembrane region" description="Helical" evidence="6">
    <location>
        <begin position="294"/>
        <end position="315"/>
    </location>
</feature>
<dbReference type="EMBL" id="CP078076">
    <property type="protein sequence ID" value="UPL09913.1"/>
    <property type="molecule type" value="Genomic_DNA"/>
</dbReference>
<feature type="transmembrane region" description="Helical" evidence="6">
    <location>
        <begin position="327"/>
        <end position="347"/>
    </location>
</feature>
<accession>A0ABY4IF55</accession>
<feature type="transmembrane region" description="Helical" evidence="6">
    <location>
        <begin position="227"/>
        <end position="244"/>
    </location>
</feature>
<dbReference type="PANTHER" id="PTHR42718">
    <property type="entry name" value="MAJOR FACILITATOR SUPERFAMILY MULTIDRUG TRANSPORTER MFSC"/>
    <property type="match status" value="1"/>
</dbReference>
<feature type="transmembrane region" description="Helical" evidence="6">
    <location>
        <begin position="426"/>
        <end position="445"/>
    </location>
</feature>
<evidence type="ECO:0000256" key="6">
    <source>
        <dbReference type="SAM" id="Phobius"/>
    </source>
</evidence>